<evidence type="ECO:0000313" key="4">
    <source>
        <dbReference type="Proteomes" id="UP001595748"/>
    </source>
</evidence>
<dbReference type="Proteomes" id="UP001595748">
    <property type="component" value="Unassembled WGS sequence"/>
</dbReference>
<dbReference type="RefSeq" id="WP_380077880.1">
    <property type="nucleotide sequence ID" value="NZ_JBHRZF010000133.1"/>
</dbReference>
<feature type="compositionally biased region" description="Low complexity" evidence="2">
    <location>
        <begin position="11"/>
        <end position="20"/>
    </location>
</feature>
<accession>A0ABV8A687</accession>
<sequence length="295" mass="32084">MARVKAKPTETETAPAPAAPSVSPFEAFDTLMSTAAVDSQVRALADSQPDRNTLNAALSEALSSAHQRWGLGLHHLTHEARVTDDNTDILLLTDGHEAARISEEYGAIAGAYEPMRATDEQGLSQWPALRDGYRAPADLPASSLKILIEHARDFETHWMTGRGGVFHRLWRKGDTLYIEVNRPVSAQTALSDAAWDVITSIKDRAFQRELMRRSEEVGMLGALLGARHAGAASALARLPEAHFAVQAVVHTLKGDAGRNADEYRTALKNATAELEEAQGLITKQLSEVLRHGLTQ</sequence>
<evidence type="ECO:0000313" key="3">
    <source>
        <dbReference type="EMBL" id="MFC3861208.1"/>
    </source>
</evidence>
<organism evidence="3 4">
    <name type="scientific">Deinococcus antarcticus</name>
    <dbReference type="NCBI Taxonomy" id="1298767"/>
    <lineage>
        <taxon>Bacteria</taxon>
        <taxon>Thermotogati</taxon>
        <taxon>Deinococcota</taxon>
        <taxon>Deinococci</taxon>
        <taxon>Deinococcales</taxon>
        <taxon>Deinococcaceae</taxon>
        <taxon>Deinococcus</taxon>
    </lineage>
</organism>
<keyword evidence="4" id="KW-1185">Reference proteome</keyword>
<keyword evidence="1" id="KW-0175">Coiled coil</keyword>
<feature type="region of interest" description="Disordered" evidence="2">
    <location>
        <begin position="1"/>
        <end position="21"/>
    </location>
</feature>
<evidence type="ECO:0000256" key="2">
    <source>
        <dbReference type="SAM" id="MobiDB-lite"/>
    </source>
</evidence>
<evidence type="ECO:0000256" key="1">
    <source>
        <dbReference type="SAM" id="Coils"/>
    </source>
</evidence>
<comment type="caution">
    <text evidence="3">The sequence shown here is derived from an EMBL/GenBank/DDBJ whole genome shotgun (WGS) entry which is preliminary data.</text>
</comment>
<proteinExistence type="predicted"/>
<dbReference type="EMBL" id="JBHRZF010000133">
    <property type="protein sequence ID" value="MFC3861208.1"/>
    <property type="molecule type" value="Genomic_DNA"/>
</dbReference>
<reference evidence="4" key="1">
    <citation type="journal article" date="2019" name="Int. J. Syst. Evol. Microbiol.">
        <title>The Global Catalogue of Microorganisms (GCM) 10K type strain sequencing project: providing services to taxonomists for standard genome sequencing and annotation.</title>
        <authorList>
            <consortium name="The Broad Institute Genomics Platform"/>
            <consortium name="The Broad Institute Genome Sequencing Center for Infectious Disease"/>
            <person name="Wu L."/>
            <person name="Ma J."/>
        </authorList>
    </citation>
    <scope>NUCLEOTIDE SEQUENCE [LARGE SCALE GENOMIC DNA]</scope>
    <source>
        <strain evidence="4">CCTCC AB 2013263</strain>
    </source>
</reference>
<gene>
    <name evidence="3" type="ORF">ACFOPQ_10605</name>
</gene>
<feature type="coiled-coil region" evidence="1">
    <location>
        <begin position="260"/>
        <end position="287"/>
    </location>
</feature>
<name>A0ABV8A687_9DEIO</name>
<protein>
    <submittedName>
        <fullName evidence="3">DNA repair protein</fullName>
    </submittedName>
</protein>